<gene>
    <name evidence="3" type="ORF">IQ230_09340</name>
</gene>
<dbReference type="Pfam" id="PF11282">
    <property type="entry name" value="DUF3082"/>
    <property type="match status" value="1"/>
</dbReference>
<dbReference type="PANTHER" id="PTHR35733">
    <property type="entry name" value="OS02G0307800 PROTEIN"/>
    <property type="match status" value="1"/>
</dbReference>
<dbReference type="InterPro" id="IPR021434">
    <property type="entry name" value="DUF3082"/>
</dbReference>
<feature type="transmembrane region" description="Helical" evidence="2">
    <location>
        <begin position="29"/>
        <end position="50"/>
    </location>
</feature>
<dbReference type="PANTHER" id="PTHR35733:SF1">
    <property type="entry name" value="OS02G0307800 PROTEIN"/>
    <property type="match status" value="1"/>
</dbReference>
<organism evidence="3 4">
    <name type="scientific">Gloeocapsopsis crepidinum LEGE 06123</name>
    <dbReference type="NCBI Taxonomy" id="588587"/>
    <lineage>
        <taxon>Bacteria</taxon>
        <taxon>Bacillati</taxon>
        <taxon>Cyanobacteriota</taxon>
        <taxon>Cyanophyceae</taxon>
        <taxon>Oscillatoriophycideae</taxon>
        <taxon>Chroococcales</taxon>
        <taxon>Chroococcaceae</taxon>
        <taxon>Gloeocapsopsis</taxon>
    </lineage>
</organism>
<keyword evidence="4" id="KW-1185">Reference proteome</keyword>
<evidence type="ECO:0000256" key="2">
    <source>
        <dbReference type="SAM" id="Phobius"/>
    </source>
</evidence>
<evidence type="ECO:0000256" key="1">
    <source>
        <dbReference type="SAM" id="MobiDB-lite"/>
    </source>
</evidence>
<feature type="region of interest" description="Disordered" evidence="1">
    <location>
        <begin position="1"/>
        <end position="20"/>
    </location>
</feature>
<sequence>MNNQDKTDHKPTNATTQTPTPLRCLTGSLISGGLAIALYSLTAAIAQTFAAKPIHSDNPAVINIASAVRTLVVGITALGTGIFGLVALGLIGLAIQILIQQATKKGSPS</sequence>
<keyword evidence="2" id="KW-1133">Transmembrane helix</keyword>
<protein>
    <submittedName>
        <fullName evidence="3">DUF3082 domain-containing protein</fullName>
    </submittedName>
</protein>
<evidence type="ECO:0000313" key="3">
    <source>
        <dbReference type="EMBL" id="MBE9190558.1"/>
    </source>
</evidence>
<reference evidence="3 4" key="1">
    <citation type="submission" date="2020-10" db="EMBL/GenBank/DDBJ databases">
        <authorList>
            <person name="Castelo-Branco R."/>
            <person name="Eusebio N."/>
            <person name="Adriana R."/>
            <person name="Vieira A."/>
            <person name="Brugerolle De Fraissinette N."/>
            <person name="Rezende De Castro R."/>
            <person name="Schneider M.P."/>
            <person name="Vasconcelos V."/>
            <person name="Leao P.N."/>
        </authorList>
    </citation>
    <scope>NUCLEOTIDE SEQUENCE [LARGE SCALE GENOMIC DNA]</scope>
    <source>
        <strain evidence="3 4">LEGE 06123</strain>
    </source>
</reference>
<comment type="caution">
    <text evidence="3">The sequence shown here is derived from an EMBL/GenBank/DDBJ whole genome shotgun (WGS) entry which is preliminary data.</text>
</comment>
<proteinExistence type="predicted"/>
<accession>A0ABR9UR80</accession>
<feature type="compositionally biased region" description="Basic and acidic residues" evidence="1">
    <location>
        <begin position="1"/>
        <end position="11"/>
    </location>
</feature>
<name>A0ABR9UR80_9CHRO</name>
<dbReference type="EMBL" id="JADEWN010000018">
    <property type="protein sequence ID" value="MBE9190558.1"/>
    <property type="molecule type" value="Genomic_DNA"/>
</dbReference>
<keyword evidence="2" id="KW-0472">Membrane</keyword>
<feature type="transmembrane region" description="Helical" evidence="2">
    <location>
        <begin position="71"/>
        <end position="99"/>
    </location>
</feature>
<dbReference type="Proteomes" id="UP000651156">
    <property type="component" value="Unassembled WGS sequence"/>
</dbReference>
<keyword evidence="2" id="KW-0812">Transmembrane</keyword>
<dbReference type="RefSeq" id="WP_193931740.1">
    <property type="nucleotide sequence ID" value="NZ_CAWPMZ010000037.1"/>
</dbReference>
<evidence type="ECO:0000313" key="4">
    <source>
        <dbReference type="Proteomes" id="UP000651156"/>
    </source>
</evidence>